<dbReference type="AlphaFoldDB" id="A0A6A6B0N4"/>
<feature type="compositionally biased region" description="Low complexity" evidence="1">
    <location>
        <begin position="17"/>
        <end position="29"/>
    </location>
</feature>
<dbReference type="OrthoDB" id="3903561at2759"/>
<feature type="region of interest" description="Disordered" evidence="1">
    <location>
        <begin position="1"/>
        <end position="41"/>
    </location>
</feature>
<keyword evidence="2" id="KW-1133">Transmembrane helix</keyword>
<protein>
    <submittedName>
        <fullName evidence="3">Uncharacterized protein</fullName>
    </submittedName>
</protein>
<dbReference type="GeneID" id="54303952"/>
<dbReference type="Proteomes" id="UP000799438">
    <property type="component" value="Unassembled WGS sequence"/>
</dbReference>
<keyword evidence="4" id="KW-1185">Reference proteome</keyword>
<evidence type="ECO:0000256" key="2">
    <source>
        <dbReference type="SAM" id="Phobius"/>
    </source>
</evidence>
<dbReference type="RefSeq" id="XP_033393457.1">
    <property type="nucleotide sequence ID" value="XM_033546446.1"/>
</dbReference>
<feature type="transmembrane region" description="Helical" evidence="2">
    <location>
        <begin position="74"/>
        <end position="96"/>
    </location>
</feature>
<gene>
    <name evidence="3" type="ORF">K452DRAFT_361705</name>
</gene>
<sequence length="488" mass="54522">MPETSYSIVGSRESSEPPDSSSLSHSSKSADQISDEVLAHRPQRFKNTRNEKLLARKTAGRTTPTFKDDPFIRLHLTSLMVLLLYGLLPLMVYFIIIKDPFVTRRASCSDEQKASKGSPNGFGFANMFTIDRVTGTFPFWVAKLIDTTWDLLVSRGLQFLAGLISYSVFSSALLQAIETSPIPYRTFIGISLNGASIGTIISLVRDLRRYKRWGTMMLFVYMVLDMAYVLTIPTLFSAMTGYTTSASPYGQLPGSGQLTSMDEMGSGILFHSLPGIENNTCVTGEQFFPFFNRASDQRVRCGISCNSDHLSSYVNNSMSNIASITGYVSFEDGNCWFYANQTYETQAKCDNQGHETKGCDCINNNITYLDSTKLILLRGKAYEMEQIDNSKRKQYTTDGASPLYLRLYYCFYMESGPYPCMESGLKHRCLAGCYLRGIFAIAAAAQGTSDEVVDWLMSMSPEEVEKTLYDKSAAVEFSLFEPELPYFG</sequence>
<accession>A0A6A6B0N4</accession>
<evidence type="ECO:0000313" key="3">
    <source>
        <dbReference type="EMBL" id="KAF2137742.1"/>
    </source>
</evidence>
<reference evidence="3" key="1">
    <citation type="journal article" date="2020" name="Stud. Mycol.">
        <title>101 Dothideomycetes genomes: a test case for predicting lifestyles and emergence of pathogens.</title>
        <authorList>
            <person name="Haridas S."/>
            <person name="Albert R."/>
            <person name="Binder M."/>
            <person name="Bloem J."/>
            <person name="Labutti K."/>
            <person name="Salamov A."/>
            <person name="Andreopoulos B."/>
            <person name="Baker S."/>
            <person name="Barry K."/>
            <person name="Bills G."/>
            <person name="Bluhm B."/>
            <person name="Cannon C."/>
            <person name="Castanera R."/>
            <person name="Culley D."/>
            <person name="Daum C."/>
            <person name="Ezra D."/>
            <person name="Gonzalez J."/>
            <person name="Henrissat B."/>
            <person name="Kuo A."/>
            <person name="Liang C."/>
            <person name="Lipzen A."/>
            <person name="Lutzoni F."/>
            <person name="Magnuson J."/>
            <person name="Mondo S."/>
            <person name="Nolan M."/>
            <person name="Ohm R."/>
            <person name="Pangilinan J."/>
            <person name="Park H.-J."/>
            <person name="Ramirez L."/>
            <person name="Alfaro M."/>
            <person name="Sun H."/>
            <person name="Tritt A."/>
            <person name="Yoshinaga Y."/>
            <person name="Zwiers L.-H."/>
            <person name="Turgeon B."/>
            <person name="Goodwin S."/>
            <person name="Spatafora J."/>
            <person name="Crous P."/>
            <person name="Grigoriev I."/>
        </authorList>
    </citation>
    <scope>NUCLEOTIDE SEQUENCE</scope>
    <source>
        <strain evidence="3">CBS 121167</strain>
    </source>
</reference>
<keyword evidence="2" id="KW-0812">Transmembrane</keyword>
<feature type="transmembrane region" description="Helical" evidence="2">
    <location>
        <begin position="216"/>
        <end position="236"/>
    </location>
</feature>
<feature type="transmembrane region" description="Helical" evidence="2">
    <location>
        <begin position="159"/>
        <end position="177"/>
    </location>
</feature>
<proteinExistence type="predicted"/>
<evidence type="ECO:0000256" key="1">
    <source>
        <dbReference type="SAM" id="MobiDB-lite"/>
    </source>
</evidence>
<organism evidence="3 4">
    <name type="scientific">Aplosporella prunicola CBS 121167</name>
    <dbReference type="NCBI Taxonomy" id="1176127"/>
    <lineage>
        <taxon>Eukaryota</taxon>
        <taxon>Fungi</taxon>
        <taxon>Dikarya</taxon>
        <taxon>Ascomycota</taxon>
        <taxon>Pezizomycotina</taxon>
        <taxon>Dothideomycetes</taxon>
        <taxon>Dothideomycetes incertae sedis</taxon>
        <taxon>Botryosphaeriales</taxon>
        <taxon>Aplosporellaceae</taxon>
        <taxon>Aplosporella</taxon>
    </lineage>
</organism>
<name>A0A6A6B0N4_9PEZI</name>
<keyword evidence="2" id="KW-0472">Membrane</keyword>
<evidence type="ECO:0000313" key="4">
    <source>
        <dbReference type="Proteomes" id="UP000799438"/>
    </source>
</evidence>
<feature type="transmembrane region" description="Helical" evidence="2">
    <location>
        <begin position="183"/>
        <end position="204"/>
    </location>
</feature>
<dbReference type="EMBL" id="ML995500">
    <property type="protein sequence ID" value="KAF2137742.1"/>
    <property type="molecule type" value="Genomic_DNA"/>
</dbReference>